<accession>A0A7J9HX30</accession>
<proteinExistence type="predicted"/>
<keyword evidence="2" id="KW-1185">Reference proteome</keyword>
<protein>
    <submittedName>
        <fullName evidence="1">Uncharacterized protein</fullName>
    </submittedName>
</protein>
<name>A0A7J9HX30_9ROSI</name>
<dbReference type="Proteomes" id="UP000593560">
    <property type="component" value="Unassembled WGS sequence"/>
</dbReference>
<dbReference type="EMBL" id="JABFAD010000012">
    <property type="protein sequence ID" value="MBA0814198.1"/>
    <property type="molecule type" value="Genomic_DNA"/>
</dbReference>
<evidence type="ECO:0000313" key="1">
    <source>
        <dbReference type="EMBL" id="MBA0814198.1"/>
    </source>
</evidence>
<organism evidence="1 2">
    <name type="scientific">Gossypium harknessii</name>
    <dbReference type="NCBI Taxonomy" id="34285"/>
    <lineage>
        <taxon>Eukaryota</taxon>
        <taxon>Viridiplantae</taxon>
        <taxon>Streptophyta</taxon>
        <taxon>Embryophyta</taxon>
        <taxon>Tracheophyta</taxon>
        <taxon>Spermatophyta</taxon>
        <taxon>Magnoliopsida</taxon>
        <taxon>eudicotyledons</taxon>
        <taxon>Gunneridae</taxon>
        <taxon>Pentapetalae</taxon>
        <taxon>rosids</taxon>
        <taxon>malvids</taxon>
        <taxon>Malvales</taxon>
        <taxon>Malvaceae</taxon>
        <taxon>Malvoideae</taxon>
        <taxon>Gossypium</taxon>
    </lineage>
</organism>
<sequence length="38" mass="4050">MGCDQSSSPESCVPAQDIIVHIQPLEPEGVVRDIRGVS</sequence>
<dbReference type="AlphaFoldDB" id="A0A7J9HX30"/>
<comment type="caution">
    <text evidence="1">The sequence shown here is derived from an EMBL/GenBank/DDBJ whole genome shotgun (WGS) entry which is preliminary data.</text>
</comment>
<evidence type="ECO:0000313" key="2">
    <source>
        <dbReference type="Proteomes" id="UP000593560"/>
    </source>
</evidence>
<reference evidence="1 2" key="1">
    <citation type="journal article" date="2019" name="Genome Biol. Evol.">
        <title>Insights into the evolution of the New World diploid cottons (Gossypium, subgenus Houzingenia) based on genome sequencing.</title>
        <authorList>
            <person name="Grover C.E."/>
            <person name="Arick M.A. 2nd"/>
            <person name="Thrash A."/>
            <person name="Conover J.L."/>
            <person name="Sanders W.S."/>
            <person name="Peterson D.G."/>
            <person name="Frelichowski J.E."/>
            <person name="Scheffler J.A."/>
            <person name="Scheffler B.E."/>
            <person name="Wendel J.F."/>
        </authorList>
    </citation>
    <scope>NUCLEOTIDE SEQUENCE [LARGE SCALE GENOMIC DNA]</scope>
    <source>
        <strain evidence="1">0</strain>
        <tissue evidence="1">Leaf</tissue>
    </source>
</reference>
<gene>
    <name evidence="1" type="ORF">Gohar_020040</name>
</gene>